<evidence type="ECO:0000313" key="1">
    <source>
        <dbReference type="EMBL" id="BDC91310.1"/>
    </source>
</evidence>
<dbReference type="Proteomes" id="UP001431186">
    <property type="component" value="Chromosome"/>
</dbReference>
<organism evidence="1 2">
    <name type="scientific">Leptogranulimonas caecicola</name>
    <dbReference type="NCBI Taxonomy" id="2894156"/>
    <lineage>
        <taxon>Bacteria</taxon>
        <taxon>Bacillati</taxon>
        <taxon>Actinomycetota</taxon>
        <taxon>Coriobacteriia</taxon>
        <taxon>Coriobacteriales</taxon>
        <taxon>Kribbibacteriaceae</taxon>
        <taxon>Leptogranulimonas</taxon>
    </lineage>
</organism>
<reference evidence="1" key="1">
    <citation type="submission" date="2021-11" db="EMBL/GenBank/DDBJ databases">
        <title>Complete genome sequence of Atopobiaceae bacterium TOC12.</title>
        <authorList>
            <person name="Morinaga K."/>
            <person name="Kusada H."/>
            <person name="Tamaki H."/>
        </authorList>
    </citation>
    <scope>NUCLEOTIDE SEQUENCE</scope>
    <source>
        <strain evidence="1">TOC12</strain>
    </source>
</reference>
<dbReference type="AlphaFoldDB" id="A0AAU9D2F8"/>
<sequence>MRGGANGQLTSGAVGQLYRNLIGHGYFSLNLSASQWPLDDEIGLAQAYVAPSPEKTALTERLPVQPCRGA</sequence>
<protein>
    <submittedName>
        <fullName evidence="1">Uncharacterized protein</fullName>
    </submittedName>
</protein>
<dbReference type="EMBL" id="AP025285">
    <property type="protein sequence ID" value="BDC91310.1"/>
    <property type="molecule type" value="Genomic_DNA"/>
</dbReference>
<evidence type="ECO:0000313" key="2">
    <source>
        <dbReference type="Proteomes" id="UP001431186"/>
    </source>
</evidence>
<keyword evidence="2" id="KW-1185">Reference proteome</keyword>
<gene>
    <name evidence="1" type="ORF">ATTO_11820</name>
</gene>
<accession>A0AAU9D2F8</accession>
<name>A0AAU9D2F8_9ACTN</name>
<dbReference type="KEGG" id="lcal:ATTO_11820"/>
<proteinExistence type="predicted"/>